<protein>
    <submittedName>
        <fullName evidence="2">Putative secreted protein</fullName>
    </submittedName>
</protein>
<proteinExistence type="predicted"/>
<feature type="signal peptide" evidence="1">
    <location>
        <begin position="1"/>
        <end position="32"/>
    </location>
</feature>
<accession>A0A6B0US12</accession>
<evidence type="ECO:0000313" key="2">
    <source>
        <dbReference type="EMBL" id="MXU92513.1"/>
    </source>
</evidence>
<keyword evidence="1" id="KW-0732">Signal</keyword>
<dbReference type="EMBL" id="GIFC01010430">
    <property type="protein sequence ID" value="MXU92513.1"/>
    <property type="molecule type" value="Transcribed_RNA"/>
</dbReference>
<evidence type="ECO:0000256" key="1">
    <source>
        <dbReference type="SAM" id="SignalP"/>
    </source>
</evidence>
<feature type="chain" id="PRO_5025589755" evidence="1">
    <location>
        <begin position="33"/>
        <end position="134"/>
    </location>
</feature>
<name>A0A6B0US12_IXORI</name>
<reference evidence="2" key="1">
    <citation type="submission" date="2019-12" db="EMBL/GenBank/DDBJ databases">
        <title>An insight into the sialome of adult female Ixodes ricinus ticks feeding for 6 days.</title>
        <authorList>
            <person name="Perner J."/>
            <person name="Ribeiro J.M.C."/>
        </authorList>
    </citation>
    <scope>NUCLEOTIDE SEQUENCE</scope>
    <source>
        <strain evidence="2">Semi-engorged</strain>
        <tissue evidence="2">Salivary glands</tissue>
    </source>
</reference>
<sequence length="134" mass="14370">MATFPSPFNLPANSTCLLAFSVVTLFLQSARSDEQPSIPSSRLLTRAFLAGWAFPAPSSPFSTSPNLPSLQPRSTSDHFPSPFSSFTDTAFSAGFLAPAPLWLLVPVSESAGFRHSSKQSKITLCSAVTQCIRM</sequence>
<organism evidence="2">
    <name type="scientific">Ixodes ricinus</name>
    <name type="common">Common tick</name>
    <name type="synonym">Acarus ricinus</name>
    <dbReference type="NCBI Taxonomy" id="34613"/>
    <lineage>
        <taxon>Eukaryota</taxon>
        <taxon>Metazoa</taxon>
        <taxon>Ecdysozoa</taxon>
        <taxon>Arthropoda</taxon>
        <taxon>Chelicerata</taxon>
        <taxon>Arachnida</taxon>
        <taxon>Acari</taxon>
        <taxon>Parasitiformes</taxon>
        <taxon>Ixodida</taxon>
        <taxon>Ixodoidea</taxon>
        <taxon>Ixodidae</taxon>
        <taxon>Ixodinae</taxon>
        <taxon>Ixodes</taxon>
    </lineage>
</organism>
<dbReference type="AlphaFoldDB" id="A0A6B0US12"/>